<evidence type="ECO:0000313" key="3">
    <source>
        <dbReference type="Proteomes" id="UP000639010"/>
    </source>
</evidence>
<gene>
    <name evidence="2" type="ORF">H4684_002718</name>
</gene>
<name>A0ABR9H5R9_9BACT</name>
<keyword evidence="3" id="KW-1185">Reference proteome</keyword>
<reference evidence="2 3" key="1">
    <citation type="submission" date="2020-10" db="EMBL/GenBank/DDBJ databases">
        <title>Genomic Encyclopedia of Type Strains, Phase IV (KMG-IV): sequencing the most valuable type-strain genomes for metagenomic binning, comparative biology and taxonomic classification.</title>
        <authorList>
            <person name="Goeker M."/>
        </authorList>
    </citation>
    <scope>NUCLEOTIDE SEQUENCE [LARGE SCALE GENOMIC DNA]</scope>
    <source>
        <strain evidence="2 3">DSM 4194</strain>
    </source>
</reference>
<proteinExistence type="predicted"/>
<organism evidence="2 3">
    <name type="scientific">Desulfomicrobium macestii</name>
    <dbReference type="NCBI Taxonomy" id="90731"/>
    <lineage>
        <taxon>Bacteria</taxon>
        <taxon>Pseudomonadati</taxon>
        <taxon>Thermodesulfobacteriota</taxon>
        <taxon>Desulfovibrionia</taxon>
        <taxon>Desulfovibrionales</taxon>
        <taxon>Desulfomicrobiaceae</taxon>
        <taxon>Desulfomicrobium</taxon>
    </lineage>
</organism>
<dbReference type="Pfam" id="PF13524">
    <property type="entry name" value="Glyco_trans_1_2"/>
    <property type="match status" value="1"/>
</dbReference>
<dbReference type="RefSeq" id="WP_192624124.1">
    <property type="nucleotide sequence ID" value="NZ_JADBGG010000021.1"/>
</dbReference>
<evidence type="ECO:0000259" key="1">
    <source>
        <dbReference type="Pfam" id="PF13524"/>
    </source>
</evidence>
<protein>
    <submittedName>
        <fullName evidence="2">Spore maturation protein CgeB</fullName>
    </submittedName>
</protein>
<dbReference type="Proteomes" id="UP000639010">
    <property type="component" value="Unassembled WGS sequence"/>
</dbReference>
<sequence length="394" mass="44597">MNRSARKQPRILLISAKHYLMAELICGCQARGLEHAYLFLGGISSAAELEEKLRVEVDRFAPDFLLTMNHLGLDREGLVSEFCRQRELPLLSWFVDRPDLFLPQYRNLDNPCLAYAVWDADAIEPLADAGHGAAFHLPLAVDLSRIHFVPDALPLRNVAFVGNSMQAAQEKCWALSAQSDRLRGFWEDVAGKFTASDTRDLSEFVGRENSEAGRLREACEPSPRAALDSFVYWRATQLHRLKCVQALLPFEPVVAGDEHWRPLLGDASWTYVGPLHYYSDLPGFYRSTRINFNTTSMQMKGALNQRVFDVPASGGFLLTDYREQLAAAFELGKEVVCYRDVEEIGDLVRHYLANSSSRERIALRARQRIEKEHSYGHRMATICANMKRLFGTPA</sequence>
<accession>A0ABR9H5R9</accession>
<feature type="domain" description="Spore protein YkvP/CgeB glycosyl transferase-like" evidence="1">
    <location>
        <begin position="254"/>
        <end position="384"/>
    </location>
</feature>
<comment type="caution">
    <text evidence="2">The sequence shown here is derived from an EMBL/GenBank/DDBJ whole genome shotgun (WGS) entry which is preliminary data.</text>
</comment>
<dbReference type="InterPro" id="IPR055259">
    <property type="entry name" value="YkvP/CgeB_Glyco_trans-like"/>
</dbReference>
<evidence type="ECO:0000313" key="2">
    <source>
        <dbReference type="EMBL" id="MBE1426057.1"/>
    </source>
</evidence>
<dbReference type="EMBL" id="JADBGG010000021">
    <property type="protein sequence ID" value="MBE1426057.1"/>
    <property type="molecule type" value="Genomic_DNA"/>
</dbReference>